<keyword evidence="10 16" id="KW-0106">Calcium</keyword>
<comment type="catalytic activity">
    <reaction evidence="1 17">
        <text>a 1,2-diacyl-sn-glycero-3-phosphocholine + H2O = a 2-acyl-sn-glycero-3-phosphocholine + a fatty acid + H(+)</text>
        <dbReference type="Rhea" id="RHEA:18689"/>
        <dbReference type="ChEBI" id="CHEBI:15377"/>
        <dbReference type="ChEBI" id="CHEBI:15378"/>
        <dbReference type="ChEBI" id="CHEBI:28868"/>
        <dbReference type="ChEBI" id="CHEBI:57643"/>
        <dbReference type="ChEBI" id="CHEBI:57875"/>
        <dbReference type="EC" id="3.1.1.32"/>
    </reaction>
</comment>
<keyword evidence="12 17" id="KW-0443">Lipid metabolism</keyword>
<comment type="catalytic activity">
    <reaction evidence="2 17">
        <text>a 1,2-diacyl-sn-glycero-3-phosphocholine + H2O = a 1-acyl-sn-glycero-3-phosphocholine + a fatty acid + H(+)</text>
        <dbReference type="Rhea" id="RHEA:15801"/>
        <dbReference type="ChEBI" id="CHEBI:15377"/>
        <dbReference type="ChEBI" id="CHEBI:15378"/>
        <dbReference type="ChEBI" id="CHEBI:28868"/>
        <dbReference type="ChEBI" id="CHEBI:57643"/>
        <dbReference type="ChEBI" id="CHEBI:58168"/>
        <dbReference type="EC" id="3.1.1.4"/>
    </reaction>
</comment>
<evidence type="ECO:0000256" key="12">
    <source>
        <dbReference type="ARBA" id="ARBA00023098"/>
    </source>
</evidence>
<dbReference type="EC" id="3.1.1.4" evidence="17"/>
<dbReference type="EC" id="3.1.1.32" evidence="17"/>
<keyword evidence="11 17" id="KW-0442">Lipid degradation</keyword>
<comment type="caution">
    <text evidence="18">The sequence shown here is derived from an EMBL/GenBank/DDBJ whole genome shotgun (WGS) entry which is preliminary data.</text>
</comment>
<feature type="chain" id="PRO_5019620030" description="Phospholipase A1" evidence="17">
    <location>
        <begin position="24"/>
        <end position="379"/>
    </location>
</feature>
<dbReference type="Pfam" id="PF02253">
    <property type="entry name" value="PLA1"/>
    <property type="match status" value="1"/>
</dbReference>
<dbReference type="InterPro" id="IPR036541">
    <property type="entry name" value="PLipase_A1_sf"/>
</dbReference>
<dbReference type="Gene3D" id="2.40.230.10">
    <property type="entry name" value="Phospholipase A1"/>
    <property type="match status" value="1"/>
</dbReference>
<dbReference type="HOGENOM" id="CLU_045813_0_0_4"/>
<dbReference type="Proteomes" id="UP000003009">
    <property type="component" value="Unassembled WGS sequence"/>
</dbReference>
<evidence type="ECO:0000256" key="1">
    <source>
        <dbReference type="ARBA" id="ARBA00000111"/>
    </source>
</evidence>
<evidence type="ECO:0000256" key="5">
    <source>
        <dbReference type="ARBA" id="ARBA00022452"/>
    </source>
</evidence>
<feature type="binding site" description="in dimeric form" evidence="16">
    <location>
        <position position="256"/>
    </location>
    <ligand>
        <name>Ca(2+)</name>
        <dbReference type="ChEBI" id="CHEBI:29108"/>
        <label>1</label>
    </ligand>
</feature>
<organism evidence="18 19">
    <name type="scientific">Kingella oralis ATCC 51147</name>
    <dbReference type="NCBI Taxonomy" id="629741"/>
    <lineage>
        <taxon>Bacteria</taxon>
        <taxon>Pseudomonadati</taxon>
        <taxon>Pseudomonadota</taxon>
        <taxon>Betaproteobacteria</taxon>
        <taxon>Neisseriales</taxon>
        <taxon>Neisseriaceae</taxon>
        <taxon>Kingella</taxon>
    </lineage>
</organism>
<evidence type="ECO:0000256" key="7">
    <source>
        <dbReference type="ARBA" id="ARBA00022723"/>
    </source>
</evidence>
<evidence type="ECO:0000256" key="13">
    <source>
        <dbReference type="ARBA" id="ARBA00023136"/>
    </source>
</evidence>
<keyword evidence="6" id="KW-0812">Transmembrane</keyword>
<accession>C4GJM9</accession>
<evidence type="ECO:0000256" key="11">
    <source>
        <dbReference type="ARBA" id="ARBA00022963"/>
    </source>
</evidence>
<reference evidence="18" key="1">
    <citation type="submission" date="2009-04" db="EMBL/GenBank/DDBJ databases">
        <authorList>
            <person name="Weinstock G."/>
            <person name="Sodergren E."/>
            <person name="Clifton S."/>
            <person name="Fulton L."/>
            <person name="Fulton B."/>
            <person name="Courtney L."/>
            <person name="Fronick C."/>
            <person name="Harrison M."/>
            <person name="Strong C."/>
            <person name="Farmer C."/>
            <person name="Delahaunty K."/>
            <person name="Markovic C."/>
            <person name="Hall O."/>
            <person name="Minx P."/>
            <person name="Tomlinson C."/>
            <person name="Mitreva M."/>
            <person name="Nelson J."/>
            <person name="Hou S."/>
            <person name="Wollam A."/>
            <person name="Pepin K.H."/>
            <person name="Johnson M."/>
            <person name="Bhonagiri V."/>
            <person name="Nash W.E."/>
            <person name="Warren W."/>
            <person name="Chinwalla A."/>
            <person name="Mardis E.R."/>
            <person name="Wilson R.K."/>
        </authorList>
    </citation>
    <scope>NUCLEOTIDE SEQUENCE [LARGE SCALE GENOMIC DNA]</scope>
    <source>
        <strain evidence="18">ATCC 51147</strain>
    </source>
</reference>
<dbReference type="STRING" id="629741.GCWU000324_02252"/>
<dbReference type="EMBL" id="ACJW02000003">
    <property type="protein sequence ID" value="EEP68001.1"/>
    <property type="molecule type" value="Genomic_DNA"/>
</dbReference>
<proteinExistence type="inferred from homology"/>
<dbReference type="InterPro" id="IPR003187">
    <property type="entry name" value="PLipase_A1"/>
</dbReference>
<evidence type="ECO:0000313" key="19">
    <source>
        <dbReference type="Proteomes" id="UP000003009"/>
    </source>
</evidence>
<comment type="function">
    <text evidence="17">Hydrolysis of phosphatidylcholine with phospholipase A2 (EC 3.1.1.4) and phospholipase A1 (EC 3.1.1.32) activities.</text>
</comment>
<comment type="subunit">
    <text evidence="4 17">Homodimer; dimerization is reversible, and the dimeric form is the active one.</text>
</comment>
<keyword evidence="9 17" id="KW-0378">Hydrolase</keyword>
<dbReference type="CDD" id="cd00541">
    <property type="entry name" value="OMPLA"/>
    <property type="match status" value="1"/>
</dbReference>
<protein>
    <recommendedName>
        <fullName evidence="17">Phospholipase A1</fullName>
        <ecNumber evidence="17">3.1.1.32</ecNumber>
        <ecNumber evidence="17">3.1.1.4</ecNumber>
    </recommendedName>
    <alternativeName>
        <fullName evidence="17">Phosphatidylcholine 1-acylhydrolase</fullName>
    </alternativeName>
</protein>
<keyword evidence="5" id="KW-1134">Transmembrane beta strand</keyword>
<evidence type="ECO:0000256" key="15">
    <source>
        <dbReference type="PIRSR" id="PIRSR603187-1"/>
    </source>
</evidence>
<dbReference type="PANTHER" id="PTHR40457:SF1">
    <property type="entry name" value="PHOSPHOLIPASE A1"/>
    <property type="match status" value="1"/>
</dbReference>
<feature type="active site" description="Proton acceptor" evidence="15">
    <location>
        <position position="246"/>
    </location>
</feature>
<evidence type="ECO:0000256" key="8">
    <source>
        <dbReference type="ARBA" id="ARBA00022729"/>
    </source>
</evidence>
<evidence type="ECO:0000256" key="6">
    <source>
        <dbReference type="ARBA" id="ARBA00022692"/>
    </source>
</evidence>
<evidence type="ECO:0000256" key="9">
    <source>
        <dbReference type="ARBA" id="ARBA00022801"/>
    </source>
</evidence>
<keyword evidence="13" id="KW-0472">Membrane</keyword>
<feature type="binding site" description="in dimeric form" evidence="16">
    <location>
        <position position="209"/>
    </location>
    <ligand>
        <name>Ca(2+)</name>
        <dbReference type="ChEBI" id="CHEBI:29108"/>
        <label>1</label>
    </ligand>
</feature>
<evidence type="ECO:0000256" key="16">
    <source>
        <dbReference type="PIRSR" id="PIRSR603187-2"/>
    </source>
</evidence>
<gene>
    <name evidence="18" type="ORF">GCWU000324_02252</name>
</gene>
<evidence type="ECO:0000256" key="3">
    <source>
        <dbReference type="ARBA" id="ARBA00010525"/>
    </source>
</evidence>
<feature type="signal peptide" evidence="17">
    <location>
        <begin position="1"/>
        <end position="23"/>
    </location>
</feature>
<dbReference type="AlphaFoldDB" id="C4GJM9"/>
<keyword evidence="14 17" id="KW-0998">Cell outer membrane</keyword>
<comment type="cofactor">
    <cofactor evidence="17">
        <name>Ca(2+)</name>
        <dbReference type="ChEBI" id="CHEBI:29108"/>
    </cofactor>
    <text evidence="17">Binds 1 Ca(2+) ion per monomer. In the dimeric form the Ca(2+) is bound by different amino acids with binding of each Ca(2+) shared with ligands coming from each monomer. The Ca(2+) ion may have a role in catalysis.</text>
</comment>
<evidence type="ECO:0000313" key="18">
    <source>
        <dbReference type="EMBL" id="EEP68001.1"/>
    </source>
</evidence>
<keyword evidence="8 17" id="KW-0732">Signal</keyword>
<dbReference type="GO" id="GO:0008970">
    <property type="term" value="F:phospholipase A1 activity"/>
    <property type="evidence" value="ECO:0007669"/>
    <property type="project" value="UniProtKB-EC"/>
</dbReference>
<dbReference type="GO" id="GO:0009279">
    <property type="term" value="C:cell outer membrane"/>
    <property type="evidence" value="ECO:0007669"/>
    <property type="project" value="UniProtKB-SubCell"/>
</dbReference>
<feature type="binding site" description="in dimeric form" evidence="16">
    <location>
        <position position="291"/>
    </location>
    <ligand>
        <name>Ca(2+)</name>
        <dbReference type="ChEBI" id="CHEBI:29108"/>
        <label>1</label>
    </ligand>
</feature>
<feature type="active site" description="Nucleophile" evidence="15">
    <location>
        <position position="248"/>
    </location>
</feature>
<dbReference type="PANTHER" id="PTHR40457">
    <property type="entry name" value="PHOSPHOLIPASE A1"/>
    <property type="match status" value="1"/>
</dbReference>
<keyword evidence="7 16" id="KW-0479">Metal-binding</keyword>
<dbReference type="SUPFAM" id="SSF56931">
    <property type="entry name" value="Outer membrane phospholipase A (OMPLA)"/>
    <property type="match status" value="1"/>
</dbReference>
<evidence type="ECO:0000256" key="10">
    <source>
        <dbReference type="ARBA" id="ARBA00022837"/>
    </source>
</evidence>
<evidence type="ECO:0000256" key="14">
    <source>
        <dbReference type="ARBA" id="ARBA00023237"/>
    </source>
</evidence>
<dbReference type="GO" id="GO:0016042">
    <property type="term" value="P:lipid catabolic process"/>
    <property type="evidence" value="ECO:0007669"/>
    <property type="project" value="UniProtKB-KW"/>
</dbReference>
<comment type="subcellular location">
    <subcellularLocation>
        <location evidence="17">Cell outer membrane</location>
        <topology evidence="17">Multi-pass membrane protein</topology>
    </subcellularLocation>
    <text evidence="17">One of the very few enzymes located there.</text>
</comment>
<evidence type="ECO:0000256" key="4">
    <source>
        <dbReference type="ARBA" id="ARBA00011702"/>
    </source>
</evidence>
<dbReference type="GO" id="GO:0004623">
    <property type="term" value="F:phospholipase A2 activity"/>
    <property type="evidence" value="ECO:0007669"/>
    <property type="project" value="UniProtKB-EC"/>
</dbReference>
<name>C4GJM9_9NEIS</name>
<evidence type="ECO:0000256" key="2">
    <source>
        <dbReference type="ARBA" id="ARBA00001604"/>
    </source>
</evidence>
<dbReference type="PRINTS" id="PR01486">
    <property type="entry name" value="PHPHLIPASEA1"/>
</dbReference>
<sequence length="379" mass="42167">MPSKQMKKALLLTIISLAPLAQAETQNEIPLLPTNAPANSPAIPVSDAQSCVAISDPATRLACYDRAYTAPNQAEPKSIDIAQSHAASKAAQSPQIVFAEPSAGEIYSPLSQQYDLDKNNENGVFSIREHEPMYIMPAWYRSSPNYTPSTPTRGVAIDAVHTQQKRIETKMQISLKTKIAEDLFGTHADLWAGYTQQSNWQVYNRGKKSAPFRNSDYAPELFITQPVKANLPFGGKLRMLGVGYIHQSNGQSQPLSRSWNRIYAMAGMEWGKLSVIPRIWARLDPGADKDDNPDIMRYMGYGDLRLAYQFDNKHALSGTLRYNPKHNKGAVQLNYTFPLKGNLKGYVQGFYGYGESLIDYNHKQKGIGVGLMFNGWDAL</sequence>
<comment type="similarity">
    <text evidence="3 17">Belongs to the phospholipase A1 family.</text>
</comment>
<dbReference type="GO" id="GO:0046872">
    <property type="term" value="F:metal ion binding"/>
    <property type="evidence" value="ECO:0007669"/>
    <property type="project" value="UniProtKB-KW"/>
</dbReference>
<evidence type="ECO:0000256" key="17">
    <source>
        <dbReference type="RuleBase" id="RU366027"/>
    </source>
</evidence>
<keyword evidence="19" id="KW-1185">Reference proteome</keyword>